<sequence>MASDDIDQLRASTAHLVRLDGESGGTALVPVAARAFREASARLAAGNVPSSLEADCTATVAELGEVAAWLAFDAGQHGRARRLSSAALRLARRAGDTSMELFLLGNLALMEQETGRARDALRTVELVERLPLSPRVRIMTALRRARATASLGDERAAELLHRARTEVGSSVRSTDPAWAWWVDLREVTHHEAGVWSALGRPDRAVDCYAAALDAAPDDYPWASYLAAAHLVSVLVEVRSWAEAERAAAQVAALATGVRSARASARLRDAALAARRSRAPGGLDDLLIAFASR</sequence>
<comment type="caution">
    <text evidence="1">The sequence shown here is derived from an EMBL/GenBank/DDBJ whole genome shotgun (WGS) entry which is preliminary data.</text>
</comment>
<proteinExistence type="predicted"/>
<organism evidence="1 2">
    <name type="scientific">Saccharopolyspora rhizosphaerae</name>
    <dbReference type="NCBI Taxonomy" id="2492662"/>
    <lineage>
        <taxon>Bacteria</taxon>
        <taxon>Bacillati</taxon>
        <taxon>Actinomycetota</taxon>
        <taxon>Actinomycetes</taxon>
        <taxon>Pseudonocardiales</taxon>
        <taxon>Pseudonocardiaceae</taxon>
        <taxon>Saccharopolyspora</taxon>
    </lineage>
</organism>
<name>A0A3R8VKL1_9PSEU</name>
<protein>
    <submittedName>
        <fullName evidence="1">Uncharacterized protein</fullName>
    </submittedName>
</protein>
<accession>A0A3R8VKL1</accession>
<gene>
    <name evidence="1" type="ORF">EIL87_04490</name>
</gene>
<dbReference type="EMBL" id="RSAA01000004">
    <property type="protein sequence ID" value="RRO19457.1"/>
    <property type="molecule type" value="Genomic_DNA"/>
</dbReference>
<dbReference type="SUPFAM" id="SSF48452">
    <property type="entry name" value="TPR-like"/>
    <property type="match status" value="1"/>
</dbReference>
<dbReference type="AlphaFoldDB" id="A0A3R8VKL1"/>
<keyword evidence="2" id="KW-1185">Reference proteome</keyword>
<dbReference type="Gene3D" id="1.25.40.10">
    <property type="entry name" value="Tetratricopeptide repeat domain"/>
    <property type="match status" value="1"/>
</dbReference>
<evidence type="ECO:0000313" key="2">
    <source>
        <dbReference type="Proteomes" id="UP000274515"/>
    </source>
</evidence>
<dbReference type="Proteomes" id="UP000274515">
    <property type="component" value="Unassembled WGS sequence"/>
</dbReference>
<dbReference type="OrthoDB" id="3428567at2"/>
<reference evidence="1 2" key="1">
    <citation type="submission" date="2018-11" db="EMBL/GenBank/DDBJ databases">
        <title>Saccharopolyspora rhizosphaerae sp. nov., an actinomycete isolated from rhizosphere soil in Thailand.</title>
        <authorList>
            <person name="Intra B."/>
            <person name="Euanorasetr J."/>
            <person name="Take A."/>
            <person name="Inahashi Y."/>
            <person name="Mori M."/>
            <person name="Panbangred W."/>
            <person name="Matsumoto A."/>
        </authorList>
    </citation>
    <scope>NUCLEOTIDE SEQUENCE [LARGE SCALE GENOMIC DNA]</scope>
    <source>
        <strain evidence="1 2">H219</strain>
    </source>
</reference>
<evidence type="ECO:0000313" key="1">
    <source>
        <dbReference type="EMBL" id="RRO19457.1"/>
    </source>
</evidence>
<dbReference type="InterPro" id="IPR011990">
    <property type="entry name" value="TPR-like_helical_dom_sf"/>
</dbReference>